<gene>
    <name evidence="2" type="ORF">PV06_01551</name>
</gene>
<dbReference type="HOGENOM" id="CLU_605490_0_0_1"/>
<accession>A0A0D2DTI6</accession>
<evidence type="ECO:0000313" key="3">
    <source>
        <dbReference type="Proteomes" id="UP000053342"/>
    </source>
</evidence>
<evidence type="ECO:0000313" key="2">
    <source>
        <dbReference type="EMBL" id="KIW45840.1"/>
    </source>
</evidence>
<feature type="region of interest" description="Disordered" evidence="1">
    <location>
        <begin position="1"/>
        <end position="118"/>
    </location>
</feature>
<dbReference type="PANTHER" id="PTHR38116">
    <property type="entry name" value="CHROMOSOME 7, WHOLE GENOME SHOTGUN SEQUENCE"/>
    <property type="match status" value="1"/>
</dbReference>
<dbReference type="GeneID" id="27353625"/>
<feature type="compositionally biased region" description="Polar residues" evidence="1">
    <location>
        <begin position="187"/>
        <end position="208"/>
    </location>
</feature>
<dbReference type="PANTHER" id="PTHR38116:SF8">
    <property type="entry name" value="BZIP DOMAIN-CONTAINING PROTEIN"/>
    <property type="match status" value="1"/>
</dbReference>
<dbReference type="OrthoDB" id="5973539at2759"/>
<proteinExistence type="predicted"/>
<reference evidence="2 3" key="1">
    <citation type="submission" date="2015-01" db="EMBL/GenBank/DDBJ databases">
        <title>The Genome Sequence of Exophiala oligosperma CBS72588.</title>
        <authorList>
            <consortium name="The Broad Institute Genomics Platform"/>
            <person name="Cuomo C."/>
            <person name="de Hoog S."/>
            <person name="Gorbushina A."/>
            <person name="Stielow B."/>
            <person name="Teixiera M."/>
            <person name="Abouelleil A."/>
            <person name="Chapman S.B."/>
            <person name="Priest M."/>
            <person name="Young S.K."/>
            <person name="Wortman J."/>
            <person name="Nusbaum C."/>
            <person name="Birren B."/>
        </authorList>
    </citation>
    <scope>NUCLEOTIDE SEQUENCE [LARGE SCALE GENOMIC DNA]</scope>
    <source>
        <strain evidence="2 3">CBS 72588</strain>
    </source>
</reference>
<feature type="region of interest" description="Disordered" evidence="1">
    <location>
        <begin position="158"/>
        <end position="213"/>
    </location>
</feature>
<feature type="compositionally biased region" description="Basic and acidic residues" evidence="1">
    <location>
        <begin position="23"/>
        <end position="61"/>
    </location>
</feature>
<organism evidence="2 3">
    <name type="scientific">Exophiala oligosperma</name>
    <dbReference type="NCBI Taxonomy" id="215243"/>
    <lineage>
        <taxon>Eukaryota</taxon>
        <taxon>Fungi</taxon>
        <taxon>Dikarya</taxon>
        <taxon>Ascomycota</taxon>
        <taxon>Pezizomycotina</taxon>
        <taxon>Eurotiomycetes</taxon>
        <taxon>Chaetothyriomycetidae</taxon>
        <taxon>Chaetothyriales</taxon>
        <taxon>Herpotrichiellaceae</taxon>
        <taxon>Exophiala</taxon>
    </lineage>
</organism>
<dbReference type="Proteomes" id="UP000053342">
    <property type="component" value="Unassembled WGS sequence"/>
</dbReference>
<evidence type="ECO:0008006" key="4">
    <source>
        <dbReference type="Google" id="ProtNLM"/>
    </source>
</evidence>
<feature type="compositionally biased region" description="Polar residues" evidence="1">
    <location>
        <begin position="101"/>
        <end position="113"/>
    </location>
</feature>
<feature type="compositionally biased region" description="Low complexity" evidence="1">
    <location>
        <begin position="170"/>
        <end position="186"/>
    </location>
</feature>
<dbReference type="EMBL" id="KN847333">
    <property type="protein sequence ID" value="KIW45840.1"/>
    <property type="molecule type" value="Genomic_DNA"/>
</dbReference>
<dbReference type="AlphaFoldDB" id="A0A0D2DTI6"/>
<dbReference type="VEuPathDB" id="FungiDB:PV06_01551"/>
<dbReference type="RefSeq" id="XP_016266056.1">
    <property type="nucleotide sequence ID" value="XM_016402159.1"/>
</dbReference>
<dbReference type="CDD" id="cd14688">
    <property type="entry name" value="bZIP_YAP"/>
    <property type="match status" value="1"/>
</dbReference>
<dbReference type="Pfam" id="PF11905">
    <property type="entry name" value="DUF3425"/>
    <property type="match status" value="1"/>
</dbReference>
<name>A0A0D2DTI6_9EURO</name>
<protein>
    <recommendedName>
        <fullName evidence="4">BZIP domain-containing protein</fullName>
    </recommendedName>
</protein>
<sequence>MVNSSGEVAAGESTGSPAKYKRKLTEARREQNRRSQRLWREKQKQRREEELKSKVQEELHKLGSQQSSYVQRADDGSTLVAGHDAIRVPSSGISQPCDPQVQDQKPMETSGSSSDEEICLPDPVLPLTTALYYFLPPDPQAVDMRCFWGCPPGIEHNLYQPPQPSRRPRVVSTEPPSTTSPYSIPTLVSSWNASPPSAQGESRTTTLAPPSSFSSGSHLPSPYINHLQLVGESCFAATLSIATGLGISRASYVNDHPSPFSTSSTADIHTIPADLRPTAIQIMLPHPCYLDCIPFPHFRSMAVYLSSLNRLDHCSLFLDIMHDGMVCWGRRGANAQYGRSMRDSVPWSKRSWEVKPWFLRKWAWIAKADIPAIDSGDALQHASEVGSVGNDDDDEDGMISGSQWWWSLHGGNKEDHQDNLNRNVVEGSKQQSRQQQPQQEELGSYLSRILTCNVAIRQTNEKHLLRKWDGVHDNDYYADPLSND</sequence>
<keyword evidence="3" id="KW-1185">Reference proteome</keyword>
<evidence type="ECO:0000256" key="1">
    <source>
        <dbReference type="SAM" id="MobiDB-lite"/>
    </source>
</evidence>
<dbReference type="STRING" id="215243.A0A0D2DTI6"/>
<dbReference type="InterPro" id="IPR021833">
    <property type="entry name" value="DUF3425"/>
</dbReference>